<evidence type="ECO:0000313" key="2">
    <source>
        <dbReference type="Proteomes" id="UP000789759"/>
    </source>
</evidence>
<dbReference type="SUPFAM" id="SSF52047">
    <property type="entry name" value="RNI-like"/>
    <property type="match status" value="1"/>
</dbReference>
<dbReference type="Proteomes" id="UP000789759">
    <property type="component" value="Unassembled WGS sequence"/>
</dbReference>
<dbReference type="AlphaFoldDB" id="A0A9N9N9A0"/>
<organism evidence="1 2">
    <name type="scientific">Cetraspora pellucida</name>
    <dbReference type="NCBI Taxonomy" id="1433469"/>
    <lineage>
        <taxon>Eukaryota</taxon>
        <taxon>Fungi</taxon>
        <taxon>Fungi incertae sedis</taxon>
        <taxon>Mucoromycota</taxon>
        <taxon>Glomeromycotina</taxon>
        <taxon>Glomeromycetes</taxon>
        <taxon>Diversisporales</taxon>
        <taxon>Gigasporaceae</taxon>
        <taxon>Cetraspora</taxon>
    </lineage>
</organism>
<reference evidence="1" key="1">
    <citation type="submission" date="2021-06" db="EMBL/GenBank/DDBJ databases">
        <authorList>
            <person name="Kallberg Y."/>
            <person name="Tangrot J."/>
            <person name="Rosling A."/>
        </authorList>
    </citation>
    <scope>NUCLEOTIDE SEQUENCE</scope>
    <source>
        <strain evidence="1">FL966</strain>
    </source>
</reference>
<evidence type="ECO:0000313" key="1">
    <source>
        <dbReference type="EMBL" id="CAG8712952.1"/>
    </source>
</evidence>
<proteinExistence type="predicted"/>
<dbReference type="OrthoDB" id="2317252at2759"/>
<dbReference type="InterPro" id="IPR032675">
    <property type="entry name" value="LRR_dom_sf"/>
</dbReference>
<protein>
    <submittedName>
        <fullName evidence="1">13932_t:CDS:1</fullName>
    </submittedName>
</protein>
<accession>A0A9N9N9A0</accession>
<comment type="caution">
    <text evidence="1">The sequence shown here is derived from an EMBL/GenBank/DDBJ whole genome shotgun (WGS) entry which is preliminary data.</text>
</comment>
<sequence>MPSILPNECLQEIFATINVTDFSTLYSVILVNRTWCENAITFLWKAPFRSDPKTTNIDKIVPIFLSFLKYDIKIDLRINSFKLPTKLAFYYPSFLRHLDLNNLIIAVTQWLHANPPLNEMTLFYHKRTKKEIVIEDDQRNDFVIAILNVIITSSERIDDLQINMKDKIDLNMQNFFKNDLKKFFATPETQKCLSKLERFDCSGQIPISDILLELSNYAHNIMTLSFHQSNIDESNDVKHKELSALIKVQQNLQYTHFEWLKNEGDISSVILALSSNINSLKSFEMVNGVVNTIALELLSKCSNIETLHFRGQPFMSRHMAIFCDTIFPKLNSLQFINMERRRDRTEDTNPFTRMIQNIGINSSLRSLCICDKANHHSSLLDAVSQISQNLTSFTTHLTESTEKSFILSILRNATRLEILNILQFNLINTFYIEDDGFLSEMAKVVPVTLRHLDISQLEFSIESLGEFLTNCGVKFVSLIYNSVYYKNSQEDYIRKLADENQWIVKKFRAKDETNHTKIFIEWG</sequence>
<dbReference type="Gene3D" id="3.80.10.10">
    <property type="entry name" value="Ribonuclease Inhibitor"/>
    <property type="match status" value="1"/>
</dbReference>
<gene>
    <name evidence="1" type="ORF">CPELLU_LOCUS12432</name>
</gene>
<keyword evidence="2" id="KW-1185">Reference proteome</keyword>
<dbReference type="EMBL" id="CAJVQA010012019">
    <property type="protein sequence ID" value="CAG8712952.1"/>
    <property type="molecule type" value="Genomic_DNA"/>
</dbReference>
<name>A0A9N9N9A0_9GLOM</name>